<dbReference type="Pfam" id="PF22938">
    <property type="entry name" value="Integrase_p58_C"/>
    <property type="match status" value="3"/>
</dbReference>
<keyword evidence="2" id="KW-0808">Transferase</keyword>
<dbReference type="Pfam" id="PF14223">
    <property type="entry name" value="Retrotran_gag_2"/>
    <property type="match status" value="1"/>
</dbReference>
<sequence>MKLIAFDFKLQYKPGKYLIVADTLSRDTHPMDELPTPFLEDKRMVKMVRVNISDEKLVAMQKDTQEDPALVKKKPHLLVVDRYSGYPEVFALDPPTAINVKNKLRETFARFGIPETMMSDNGPPFRSEIMTDFCIRRGIKQLFSSPHLHRSNGLAERNIQTIKNQLIKCRDEGSDPYLAILAYRNTPKNDLPSPAQLCLSRSLRCQIPRITPLYRPYQTNWRSIENAKRKRQSSMKEQYDRNSKSYPKVNVGEDAWCQIHPRETWTPVKISAQADSPQSFEVVTPSGNRLIRNQQFIRPRDGGNEKSQLSSEPITASPEAQHPHCDSPTMGESSTAPMQRSSEETNIDQREGATTSAGVSPEPSGRPRFSRLTKHSVQLVSRSEFVQTTHTHYNTRPQTSSPLTPATIVAESAPGPPAALHLAGDIQYEKGDHRIDMYLNKCCYLKKGGVDRDTSFKKNNNPLWGSRTSNNSGIVLHNFSERESLDIVAPSSPTHYSPLGNPDFLDFAVLENIPWTPKARTTDDLSSDHRPVIFELNCPKDEFTTQLSRVTNWVHFQQDLISTTPPRLPLKTEVDIDLAVGILNEKINNSYSKNTIVSSSKLIKNPKTKALIREKNKARKRWQSTWDPAHIYIYIATYLNLQGKKMENSVQVPKFDGKNFASWKFRIVSILEGKELDDLLEGDPPEDEVKFKEWKKKDAQAKGIITCAMTDSLVALILNCKTSKDIWIALHERYEGDKKKKIIEARNDVSRLTMKKEENWEEYLYRAEKLLEQARNLGAEIEDQEFTTSVIRGLPQKYNIVALQLNCQMKVSISDLKICLKLYHERFTHEEKEGNSKAFNTIHKESFSNSKHFHKNRNGNKPICFICAKPGHKAIECWHNPKNKRGSENKQTSKNKPEHQNKAKFVNLQPEEHVSNIKEYETTQQPEEWVVDSGASCHMTSNRDLLKEEREVHKTIKLADDSEIISNAEGAIEIEGQNKLIRLNDDGGHIMEEDGEEILMAQRINDFYIIKTSAPEEIPSQALKANLHTWIDWHKRLGHLNEEYMKQMLKNNSAHNFNTQSQNMDTCQVCIQAKHPRTPFKPVLYPQSTRPLDLIHIDLIGPIQEESIGGAKYVLTLVDDFSRKIFVEFLSSKLETFDIIRSFIEEIEKEKEIKVKQLRSDNGKEFTNHQMTQYLKGKGIKHQLTNVYTPQQNGISERYNRTLIEGTRALLIDSQLPLRYWAETMSTFAYLKNRTPCKKLGWITPEERFSNRKPTVAHLKIFGCIAYYYVHKHKRGKFQPTAKAGIFVGYSSTRKAWRLIDPENENVIETRDVKFLENNLGKEILNKYDSDDTQKYFLYNFPEETIPETSEEVENHDDHYHSDLENQDEHSELPYNLRPNLKDKLYYELSSDDEPIEDNEDKDPTYDPTVGALKLSHGNLLPSSYEEAINHPDSPLWQQAMDKEIHSLQNHHVWDLTELPEVEPGNLRIILLHEFKLGRSTARATKTLLRPGEKLLLPPKEPREDGFRNFNLAISDLKIKMVVVVGQLSKMNIYSLILNPIIPKECVRMVETRSGKMQDPAQEGIKAEESAKPQPGATIGRDASSDPVVLNPNIDIPKYDGTEDPRPWIESLEEIGFLYHWADYIISRYAAMNMTGSAKTWLNLHKASFTSWENIKIRLIQDFSLDANKEELRMKLNRMQHWNEPAIRFAEDILVLCNKVDPAMEEETKIEHVIGGLKKEYSFALYLNPPKTTDDLLVVCKKMDYFEKKYRERVEKSRNLYNGPRYSRPQQQSRYVPPTAARNYQTTSRPQAPVSNNYKNDSPPTPRQYRNNFPQPSTPRRPYNPNFVPKPNLQRNTYNKSQEVSKNRTEDGRPICFKCNKPGHVARYCRVKFIRILEEDPADTQEKIFRVGRFKLSVAPESVNQSKSTINGIKKLDPKYKLKINVDKIGTFEALVDTGADLSVVDLRTALDTGHGISKLAKMCAGPDGKKLDMVGSIFLNIKIDDETLSHNFVILKTHLRTLILGRDFLKKMNAKIDCKQETIKYDLTNNHDEINFEMLKIKSAKDSIVPECSMKLIKALVETEDGEYIIEESSKMFQTNGLRLARSLINVINRETHIWITNPYPRPLKIMKNQTLAFGSSPAKINVSREREVEKNEEPRFQINENLSPKEQKELKQVLERYGDLFSSRLGRTNLAKHQIDTEDAKPIKHKPYRVSAKERDIIKEQIDEMLTEGIIRPSSSPWSFPVILVKKRDGKYRFCVDYRKLNNVTVKDVYPIPRIDEVMDTLQGSTHFSAIDLRSGYWQVEVEERDKEKTAFTTAHGLYEFNVMPFGLCNAPATFERNMENMLGNLRWQICLCYLDDVIIYSPDFPTHLKRLEAVFRCFRESNLRLNDKKCRFAFEELEILGYITSKHGIKPAEHNIKAVRNFPRPKKVKEVQSFLGMCSYYRKFIKDFSKIADPLTNLIKKSVSFTWTERQEEAFQTLKTALLSPPILGHFNPNAPTYVHTDASNIGIGATLVQDIGGEEKVISYLSRTLSKAEQNYSTTEKECLAVVWSMSKLRPYLYGRHFKIVTDHHALCWLKNLKDPTGRLARWALKIQEYDFDIIHKSGKKHLDADGLSRGPLPETDWDEDFERLFLNQITDEEDKFIESVKKNLNGSRRSIAQNFKEEDGCLFKKNPNPEGRAWLLVVPENKKREIMKEYHNHMSNGHLGVARTMYRIKSKYFWPSMLKDVSEFVKTCHLCQSRKGSNQLPSGLLQPIPPANFPFERIGIDFVGPLPSTKNRKKWIIVLSDYYTRYAETRAVSEATVKEVSKFLVEDIFLRHGAPQYLISDRGSQFTSNLMKEVMKTCKIKHCFTTSYHPQTNGLTERLNRTLINMLSMYVNTDQKNWDEILPFITHAYNTTIQETTGYSPFFLMFGREPTSLLDDRNISVDIDKDDYDEYIKHHLDKINRTRKLVINNTIKTQERMKKNYDKKHMERSYEPGELVAVWTPIRKIGKCEKLLRKYFGPYRILKKLSNVNYLIEPKYNPGQDPLIVHVSRIKPYFERIDEVNHEDVTTSGEGEVMVETRSGKMQDPAQEGIKAEESAKPQPGATIYCLSDLIEERMVETRSGKMQDPAQERIQAEESAKPQPGATIGRDASSDPVILNPNIDIPKYDGTEDPRPWIESLEEIGFLYHWADYIISRYAAMNMTGSAKTWLNLHKASFTSWENIKIRLIQDFSLDANKEELRMKLNRMQHWNEPAIRFAEDILVLCNKVDPAMEEETKIEHVIGGLKKEYSFALYLNPPKTTDDLLVVCKKMDSFEKKYRERVEKSRNLYNGPRYSRPQQQSRYVPPTAARNYQTTSRPQAPVSNNYKNDSPPTPRQYRNNFPQPSTPRRPYNPNFVPKPNLQRNTYNKSQEVSKNRTEDGRPICFKCNKPGHVARYCRVKFIRILEEDPADTQEKVEEKCQMNEISEKSGPRLYADIGTFEALVDTGADLSVVDLRTALDTGHGISKLAKICAGPDGKKLDMVGSIFLNIKIDDETLSHNFVILKTHLRTLILGRDFLKKMNAKIDCKQETIKYDLTNNHDEINFEMLKIKSAKDSIVPECSMKLIKALVETEDGEYIIEESSKMFQTNGLRLARSLINVINRETHIWITNPYPRPLKIMKNQTLAFGSSPAKINVSQEREVEKNEEPRFQINENLSPKEQKELKQVLERYGDLFSSRLGRTNLAKHRIDTEDAKPIKHKPYRVSAKERDIIKEQIDEMLTEGIIRPSSSPWSFPVILVKKRDGKYRFCVDYRKLNNVTVKDVYPIPRIDEVMDTLQGSTHFSAIDLRSGYWQVEVEERDKEKTAFTTAHGLYEFNVMPFGLCNAPATFERNMENMLGNLRWQICLCYLDDVIIYSPDFPTHLKRLEAVFRCFRESNLRLNDKKCRFAFEELEILGYITSKHGIKPAEHNIKAVRNFPRPKKVKEVQSFLGMCSYYRKFIKDFSKIADPLTNLIKKSVSFTWTERQEEAFQTLKTALLSPPILGHFNPNAPTYVHTDASNIGIGATLVQDIGGEEKVISYLSRTLSKAEQNYSTTEKECLAVVWSMSKLRPYLYGRHFKIVTDHHALCWLKNLKDPTGRLARWALKIQEYDFDIIHKSGKKHLDADGLSRGPLPETDWDEDFERLFLNQITDEEDKFIESVKKNLNGSRRSIAQNFKEEDGCLFKKNPNPEGRAWLLVVPENKKREIMKEYHNHMSNGHLGVARTMYRIKSKYFWPSMLKDVSEFVKTCHLCQSRKGSNQLPSGLLQPIPPANFPFERIGIDFVGPLPSTKNRKKWIIVLLDYYTRYAETRAVSEATVKEVSKFLVEDIFLRHGAPQYLISDRGSQFTSNLMKEVMKTCKIKHCFTTSYHPQTNGLTERLNRTLINMLSMYVNTDQKNWDEILPFITHAYNTTIQETTGYSPFFLMFGREPTSLLDDRNISVDIDKDDYDEYIKHHLDKINRTRKLVINNTIKTQERMKKNYDKKHMERSYEPGELVAVWTPIRKIGKCEKLLRKYFGPYRILKKLSNVNYLIEPKDNPGQDPLIVHVTRLKPYFERIDEMIVVVLGPGGRLELIEERKELVEPRRPVLDVVSHGFQLPEEVSRRISAIGGHRHVAPSLLGGPRRSRRLQGLEPQENIAMIKQETQTKMGEYHFQPFRNPSIFTGERNQNPEKWLKEFHRVARYNCWDDSMCLANVYFFLQGTAHRWYENVEEKINSWDIFVKMFSQNFGHHVTQKDQLAENLKTRAQGKEETSDSYIQDVLHLCREVNPAMMENEIVAHLTKGISEEIYQSIIILDIASIDEFIKWCRKIEASNKKRVKKRVVFDRLPNVAAIDSADSESMEDLIRRIVREEVHRALNPESTTPEPSSLKEIIREEIEKNVAAISKPIQRPPPRQSYPNQTRTFNQVPRRQYPTQTPIYNQTPPQRRTDEWRTHDNIPICFNCGRPGHVKRYCRERRQWTQRPEGHAASTQEPQMGNHQAIRSQTYRRQSPKKLSVASSFEGEAAGVKNPPSSTAAKLQQNYVEIIIDDIAFSALVDSGSSFSVISDGLRRQLKKTMFKDSGMTLKVADGKNVTSIGRCTISLSINGLEQPLEFIVLPNSNPSITLGWDFLEASNAVIDCGRAEIRLEEAKDVLNSPASMGKVVASRSVVIPAESTKLINVMSEELNGQNQVLFEPSKKVLIGKGLTLPCALFRLSHNKGKLWIVNSSTTAQIVPKGMCLGKIQRVEENNLTAISECSESNKEVKNANHASHADKSDFKFLQNLISDDLSEEQQSQILSILKRYDKIFDKNNESVKQTSLAKHKIETGNHQPIKHRPYRVSPTERQAIQTEVDKMLDAGIIRHSESPWSSPVILVKKKDGNWRFCVDYRRLNKVTKKDVYPLPRIDDTLDSLKGAKFYSSMDLRSGYWQIEVDEADREKTAFITPDGLYEFLVMPFGLCNAPATFERMMDKILKGLKWTMALCYLDDIVVYSKSFNEHLHRLEIILQCLDKAELRLNPKKCLFGTKRIRVFGHLVDSKGIYPDPEKIEAIAKFPTPKSITDVRSFIGLCSYYRRFIENFAEKAAPLHEVLKKDNKFMWNSDQQDAFDSLKKALMSEPVLAYFEEQLPTELHTDASGYGIGAVLVQINDGKERPVGYASRTLSKAEKNYSTTERECLAAIWAINKFRPYLFGREFVIVTDHHALCWLSNLKDPTGRLARCALKLQEYNVTVVYKSGRKHQDADCLSRNPLQLESEEAYNDEDDDIPSITALTCFEAEQRKDPKICKLIEETERFGAELKGYEMLKGTLYKKNFDPLGNQHLLVIPKHLRLELLKSLHDAPTAGHLGFSKTYERVKNKYFWPGLLRDIRKYVAHCKECQRKKQSTQKPPGLLKAIPPATSPFQRVGMDLLGRFPKSDNGNKWIIVCTDYLTRFAVTKALPTGEAKEAAKFLMEDVVLKHGAPREIITDRGRVFQSKLIAELTNQCSSIHRFTTAYHPQTNGLTERLNKTLANMIAMYVSVEQKDWDVILPYVTFAYNTAKQDTTGFTPFKLIHGREAETTVDTLFPNPHEDLQEDYSQKIASRVEETRQLARLETLKAQEKDKARYDSKHEAMDYNVGDLVWIFIPIRKVGLSEKLMKRYFGPYRVTRKLSDVTFEVEPVDQPTRRRKARDLVHVLRMKPYHDPEDQADLF</sequence>
<dbReference type="PROSITE" id="PS50175">
    <property type="entry name" value="ASP_PROT_RETROV"/>
    <property type="match status" value="2"/>
</dbReference>
<feature type="region of interest" description="Disordered" evidence="10">
    <location>
        <begin position="4952"/>
        <end position="4989"/>
    </location>
</feature>
<dbReference type="PROSITE" id="PS50878">
    <property type="entry name" value="RT_POL"/>
    <property type="match status" value="3"/>
</dbReference>
<dbReference type="Pfam" id="PF03732">
    <property type="entry name" value="Retrotrans_gag"/>
    <property type="match status" value="1"/>
</dbReference>
<keyword evidence="4" id="KW-0540">Nuclease</keyword>
<feature type="domain" description="Reverse transcriptase" evidence="13">
    <location>
        <begin position="5328"/>
        <end position="5507"/>
    </location>
</feature>
<evidence type="ECO:0000313" key="15">
    <source>
        <dbReference type="EMBL" id="UYV75164.1"/>
    </source>
</evidence>
<dbReference type="Pfam" id="PF00098">
    <property type="entry name" value="zf-CCHC"/>
    <property type="match status" value="1"/>
</dbReference>
<dbReference type="InterPro" id="IPR001878">
    <property type="entry name" value="Znf_CCHC"/>
</dbReference>
<protein>
    <recommendedName>
        <fullName evidence="1">RNA-directed DNA polymerase</fullName>
        <ecNumber evidence="1">2.7.7.49</ecNumber>
    </recommendedName>
</protein>
<feature type="compositionally biased region" description="Polar residues" evidence="10">
    <location>
        <begin position="3321"/>
        <end position="3354"/>
    </location>
</feature>
<evidence type="ECO:0000256" key="1">
    <source>
        <dbReference type="ARBA" id="ARBA00012493"/>
    </source>
</evidence>
<dbReference type="PANTHER" id="PTHR37984">
    <property type="entry name" value="PROTEIN CBG26694"/>
    <property type="match status" value="1"/>
</dbReference>
<dbReference type="SUPFAM" id="SSF56672">
    <property type="entry name" value="DNA/RNA polymerases"/>
    <property type="match status" value="3"/>
</dbReference>
<evidence type="ECO:0000259" key="13">
    <source>
        <dbReference type="PROSITE" id="PS50878"/>
    </source>
</evidence>
<dbReference type="InterPro" id="IPR001584">
    <property type="entry name" value="Integrase_cat-core"/>
</dbReference>
<feature type="compositionally biased region" description="Polar residues" evidence="10">
    <location>
        <begin position="3372"/>
        <end position="3381"/>
    </location>
</feature>
<feature type="compositionally biased region" description="Polar residues" evidence="10">
    <location>
        <begin position="330"/>
        <end position="340"/>
    </location>
</feature>
<feature type="domain" description="Reverse transcriptase" evidence="13">
    <location>
        <begin position="2212"/>
        <end position="2391"/>
    </location>
</feature>
<feature type="compositionally biased region" description="Basic and acidic residues" evidence="10">
    <location>
        <begin position="341"/>
        <end position="351"/>
    </location>
</feature>
<feature type="compositionally biased region" description="Polar residues" evidence="10">
    <location>
        <begin position="305"/>
        <end position="314"/>
    </location>
</feature>
<dbReference type="Gene3D" id="2.40.70.10">
    <property type="entry name" value="Acid Proteases"/>
    <property type="match status" value="3"/>
</dbReference>
<keyword evidence="9" id="KW-0863">Zinc-finger</keyword>
<keyword evidence="3" id="KW-0548">Nucleotidyltransferase</keyword>
<evidence type="ECO:0000256" key="3">
    <source>
        <dbReference type="ARBA" id="ARBA00022695"/>
    </source>
</evidence>
<feature type="compositionally biased region" description="Polar residues" evidence="10">
    <location>
        <begin position="273"/>
        <end position="296"/>
    </location>
</feature>
<dbReference type="Gene3D" id="3.10.10.10">
    <property type="entry name" value="HIV Type 1 Reverse Transcriptase, subunit A, domain 1"/>
    <property type="match status" value="3"/>
</dbReference>
<dbReference type="Pfam" id="PF00077">
    <property type="entry name" value="RVP"/>
    <property type="match status" value="2"/>
</dbReference>
<feature type="region of interest" description="Disordered" evidence="10">
    <location>
        <begin position="3296"/>
        <end position="3386"/>
    </location>
</feature>
<dbReference type="Pfam" id="PF13976">
    <property type="entry name" value="gag_pre-integrs"/>
    <property type="match status" value="1"/>
</dbReference>
<dbReference type="Pfam" id="PF17917">
    <property type="entry name" value="RT_RNaseH"/>
    <property type="match status" value="3"/>
</dbReference>
<dbReference type="InterPro" id="IPR025724">
    <property type="entry name" value="GAG-pre-integrase_dom"/>
</dbReference>
<keyword evidence="9" id="KW-0479">Metal-binding</keyword>
<accession>A0ABY6L1Z3</accession>
<keyword evidence="5" id="KW-0064">Aspartyl protease</keyword>
<dbReference type="InterPro" id="IPR012337">
    <property type="entry name" value="RNaseH-like_sf"/>
</dbReference>
<proteinExistence type="predicted"/>
<dbReference type="CDD" id="cd09274">
    <property type="entry name" value="RNase_HI_RT_Ty3"/>
    <property type="match status" value="3"/>
</dbReference>
<dbReference type="InterPro" id="IPR021109">
    <property type="entry name" value="Peptidase_aspartic_dom_sf"/>
</dbReference>
<dbReference type="SMART" id="SM00343">
    <property type="entry name" value="ZnF_C2HC"/>
    <property type="match status" value="4"/>
</dbReference>
<evidence type="ECO:0000256" key="5">
    <source>
        <dbReference type="ARBA" id="ARBA00022750"/>
    </source>
</evidence>
<dbReference type="InterPro" id="IPR005162">
    <property type="entry name" value="Retrotrans_gag_dom"/>
</dbReference>
<feature type="domain" description="CCHC-type" evidence="11">
    <location>
        <begin position="3395"/>
        <end position="3409"/>
    </location>
</feature>
<feature type="domain" description="Integrase catalytic" evidence="14">
    <location>
        <begin position="1087"/>
        <end position="1253"/>
    </location>
</feature>
<organism evidence="15 16">
    <name type="scientific">Cordylochernes scorpioides</name>
    <dbReference type="NCBI Taxonomy" id="51811"/>
    <lineage>
        <taxon>Eukaryota</taxon>
        <taxon>Metazoa</taxon>
        <taxon>Ecdysozoa</taxon>
        <taxon>Arthropoda</taxon>
        <taxon>Chelicerata</taxon>
        <taxon>Arachnida</taxon>
        <taxon>Pseudoscorpiones</taxon>
        <taxon>Cheliferoidea</taxon>
        <taxon>Chernetidae</taxon>
        <taxon>Cordylochernes</taxon>
    </lineage>
</organism>
<dbReference type="InterPro" id="IPR054722">
    <property type="entry name" value="PolX-like_BBD"/>
</dbReference>
<feature type="domain" description="Peptidase A2" evidence="12">
    <location>
        <begin position="1932"/>
        <end position="2009"/>
    </location>
</feature>
<dbReference type="PROSITE" id="PS50158">
    <property type="entry name" value="ZF_CCHC"/>
    <property type="match status" value="4"/>
</dbReference>
<dbReference type="InterPro" id="IPR054465">
    <property type="entry name" value="Integrase_p58-like_C"/>
</dbReference>
<evidence type="ECO:0000256" key="8">
    <source>
        <dbReference type="ARBA" id="ARBA00022918"/>
    </source>
</evidence>
<keyword evidence="9" id="KW-0862">Zinc</keyword>
<dbReference type="SUPFAM" id="SSF53098">
    <property type="entry name" value="Ribonuclease H-like"/>
    <property type="match status" value="5"/>
</dbReference>
<dbReference type="Gene3D" id="3.30.420.10">
    <property type="entry name" value="Ribonuclease H-like superfamily/Ribonuclease H"/>
    <property type="match status" value="5"/>
</dbReference>
<feature type="region of interest" description="Disordered" evidence="10">
    <location>
        <begin position="225"/>
        <end position="245"/>
    </location>
</feature>
<evidence type="ECO:0000259" key="12">
    <source>
        <dbReference type="PROSITE" id="PS50175"/>
    </source>
</evidence>
<dbReference type="Pfam" id="PF25597">
    <property type="entry name" value="SH3_retrovirus"/>
    <property type="match status" value="1"/>
</dbReference>
<feature type="region of interest" description="Disordered" evidence="10">
    <location>
        <begin position="878"/>
        <end position="903"/>
    </location>
</feature>
<evidence type="ECO:0000259" key="11">
    <source>
        <dbReference type="PROSITE" id="PS50158"/>
    </source>
</evidence>
<feature type="compositionally biased region" description="Polar residues" evidence="10">
    <location>
        <begin position="4960"/>
        <end position="4980"/>
    </location>
</feature>
<dbReference type="Pfam" id="PF00665">
    <property type="entry name" value="rve"/>
    <property type="match status" value="3"/>
</dbReference>
<dbReference type="CDD" id="cd00303">
    <property type="entry name" value="retropepsin_like"/>
    <property type="match status" value="3"/>
</dbReference>
<dbReference type="Proteomes" id="UP001235939">
    <property type="component" value="Chromosome 12"/>
</dbReference>
<keyword evidence="5" id="KW-0645">Protease</keyword>
<dbReference type="InterPro" id="IPR001995">
    <property type="entry name" value="Peptidase_A2_cat"/>
</dbReference>
<dbReference type="CDD" id="cd01647">
    <property type="entry name" value="RT_LTR"/>
    <property type="match status" value="3"/>
</dbReference>
<feature type="region of interest" description="Disordered" evidence="10">
    <location>
        <begin position="3050"/>
        <end position="3069"/>
    </location>
</feature>
<feature type="region of interest" description="Disordered" evidence="10">
    <location>
        <begin position="1758"/>
        <end position="1847"/>
    </location>
</feature>
<feature type="compositionally biased region" description="Polar residues" evidence="10">
    <location>
        <begin position="4888"/>
        <end position="4897"/>
    </location>
</feature>
<dbReference type="InterPro" id="IPR050951">
    <property type="entry name" value="Retrovirus_Pol_polyprotein"/>
</dbReference>
<keyword evidence="7" id="KW-0378">Hydrolase</keyword>
<dbReference type="EMBL" id="CP092874">
    <property type="protein sequence ID" value="UYV75164.1"/>
    <property type="molecule type" value="Genomic_DNA"/>
</dbReference>
<feature type="region of interest" description="Disordered" evidence="10">
    <location>
        <begin position="272"/>
        <end position="373"/>
    </location>
</feature>
<feature type="compositionally biased region" description="Polar residues" evidence="10">
    <location>
        <begin position="1782"/>
        <end position="1815"/>
    </location>
</feature>
<feature type="domain" description="CCHC-type" evidence="11">
    <location>
        <begin position="864"/>
        <end position="877"/>
    </location>
</feature>
<dbReference type="PROSITE" id="PS50994">
    <property type="entry name" value="INTEGRASE"/>
    <property type="match status" value="5"/>
</dbReference>
<dbReference type="Gene3D" id="3.30.70.270">
    <property type="match status" value="6"/>
</dbReference>
<dbReference type="SUPFAM" id="SSF50630">
    <property type="entry name" value="Acid proteases"/>
    <property type="match status" value="3"/>
</dbReference>
<dbReference type="EC" id="2.7.7.49" evidence="1"/>
<feature type="domain" description="Integrase catalytic" evidence="14">
    <location>
        <begin position="5867"/>
        <end position="6026"/>
    </location>
</feature>
<dbReference type="InterPro" id="IPR043502">
    <property type="entry name" value="DNA/RNA_pol_sf"/>
</dbReference>
<feature type="region of interest" description="Disordered" evidence="10">
    <location>
        <begin position="4876"/>
        <end position="4897"/>
    </location>
</feature>
<dbReference type="SUPFAM" id="SSF56219">
    <property type="entry name" value="DNase I-like"/>
    <property type="match status" value="1"/>
</dbReference>
<evidence type="ECO:0000259" key="14">
    <source>
        <dbReference type="PROSITE" id="PS50994"/>
    </source>
</evidence>
<evidence type="ECO:0000256" key="2">
    <source>
        <dbReference type="ARBA" id="ARBA00022679"/>
    </source>
</evidence>
<dbReference type="Pfam" id="PF13650">
    <property type="entry name" value="Asp_protease_2"/>
    <property type="match status" value="1"/>
</dbReference>
<dbReference type="InterPro" id="IPR036691">
    <property type="entry name" value="Endo/exonu/phosph_ase_sf"/>
</dbReference>
<dbReference type="Pfam" id="PF22936">
    <property type="entry name" value="Pol_BBD"/>
    <property type="match status" value="1"/>
</dbReference>
<dbReference type="PROSITE" id="PS00141">
    <property type="entry name" value="ASP_PROTEASE"/>
    <property type="match status" value="3"/>
</dbReference>
<dbReference type="InterPro" id="IPR041373">
    <property type="entry name" value="RT_RNaseH"/>
</dbReference>
<feature type="compositionally biased region" description="Polar residues" evidence="10">
    <location>
        <begin position="1833"/>
        <end position="1842"/>
    </location>
</feature>
<dbReference type="PANTHER" id="PTHR37984:SF5">
    <property type="entry name" value="PROTEIN NYNRIN-LIKE"/>
    <property type="match status" value="1"/>
</dbReference>
<feature type="compositionally biased region" description="Basic and acidic residues" evidence="10">
    <location>
        <begin position="3092"/>
        <end position="3110"/>
    </location>
</feature>
<evidence type="ECO:0000256" key="6">
    <source>
        <dbReference type="ARBA" id="ARBA00022759"/>
    </source>
</evidence>
<reference evidence="15 16" key="1">
    <citation type="submission" date="2022-01" db="EMBL/GenBank/DDBJ databases">
        <title>A chromosomal length assembly of Cordylochernes scorpioides.</title>
        <authorList>
            <person name="Zeh D."/>
            <person name="Zeh J."/>
        </authorList>
    </citation>
    <scope>NUCLEOTIDE SEQUENCE [LARGE SCALE GENOMIC DNA]</scope>
    <source>
        <strain evidence="15">IN4F17</strain>
        <tissue evidence="15">Whole Body</tissue>
    </source>
</reference>
<evidence type="ECO:0000313" key="16">
    <source>
        <dbReference type="Proteomes" id="UP001235939"/>
    </source>
</evidence>
<feature type="domain" description="Reverse transcriptase" evidence="13">
    <location>
        <begin position="3731"/>
        <end position="3910"/>
    </location>
</feature>
<evidence type="ECO:0000256" key="10">
    <source>
        <dbReference type="SAM" id="MobiDB-lite"/>
    </source>
</evidence>
<feature type="domain" description="Integrase catalytic" evidence="14">
    <location>
        <begin position="31"/>
        <end position="220"/>
    </location>
</feature>
<feature type="domain" description="CCHC-type" evidence="11">
    <location>
        <begin position="1856"/>
        <end position="1870"/>
    </location>
</feature>
<keyword evidence="16" id="KW-1185">Reference proteome</keyword>
<dbReference type="InterPro" id="IPR001969">
    <property type="entry name" value="Aspartic_peptidase_AS"/>
</dbReference>
<dbReference type="Pfam" id="PF17921">
    <property type="entry name" value="Integrase_H2C2"/>
    <property type="match status" value="3"/>
</dbReference>
<dbReference type="Pfam" id="PF00078">
    <property type="entry name" value="RVT_1"/>
    <property type="match status" value="3"/>
</dbReference>
<evidence type="ECO:0000256" key="9">
    <source>
        <dbReference type="PROSITE-ProRule" id="PRU00047"/>
    </source>
</evidence>
<name>A0ABY6L1Z3_9ARAC</name>
<feature type="domain" description="Peptidase A2" evidence="12">
    <location>
        <begin position="3451"/>
        <end position="3528"/>
    </location>
</feature>
<dbReference type="Gene3D" id="1.10.340.70">
    <property type="match status" value="3"/>
</dbReference>
<feature type="domain" description="CCHC-type" evidence="11">
    <location>
        <begin position="4932"/>
        <end position="4947"/>
    </location>
</feature>
<feature type="domain" description="Integrase catalytic" evidence="14">
    <location>
        <begin position="2743"/>
        <end position="2902"/>
    </location>
</feature>
<dbReference type="InterPro" id="IPR041588">
    <property type="entry name" value="Integrase_H2C2"/>
</dbReference>
<feature type="region of interest" description="Disordered" evidence="10">
    <location>
        <begin position="3092"/>
        <end position="3141"/>
    </location>
</feature>
<gene>
    <name evidence="15" type="ORF">LAZ67_12002714</name>
</gene>
<evidence type="ECO:0000256" key="4">
    <source>
        <dbReference type="ARBA" id="ARBA00022722"/>
    </source>
</evidence>
<keyword evidence="6" id="KW-0255">Endonuclease</keyword>
<keyword evidence="8" id="KW-0695">RNA-directed DNA polymerase</keyword>
<evidence type="ECO:0000256" key="7">
    <source>
        <dbReference type="ARBA" id="ARBA00022801"/>
    </source>
</evidence>
<feature type="region of interest" description="Disordered" evidence="10">
    <location>
        <begin position="1555"/>
        <end position="1584"/>
    </location>
</feature>
<dbReference type="InterPro" id="IPR057670">
    <property type="entry name" value="SH3_retrovirus"/>
</dbReference>
<dbReference type="InterPro" id="IPR018061">
    <property type="entry name" value="Retropepsins"/>
</dbReference>
<feature type="domain" description="Integrase catalytic" evidence="14">
    <location>
        <begin position="4262"/>
        <end position="4421"/>
    </location>
</feature>
<dbReference type="InterPro" id="IPR000477">
    <property type="entry name" value="RT_dom"/>
</dbReference>
<dbReference type="InterPro" id="IPR043128">
    <property type="entry name" value="Rev_trsase/Diguanyl_cyclase"/>
</dbReference>
<feature type="non-terminal residue" evidence="15">
    <location>
        <position position="1"/>
    </location>
</feature>
<dbReference type="InterPro" id="IPR036397">
    <property type="entry name" value="RNaseH_sf"/>
</dbReference>